<keyword evidence="1" id="KW-0472">Membrane</keyword>
<evidence type="ECO:0000259" key="3">
    <source>
        <dbReference type="Pfam" id="PF08239"/>
    </source>
</evidence>
<keyword evidence="1" id="KW-1133">Transmembrane helix</keyword>
<dbReference type="AlphaFoldDB" id="A0A1G9RT17"/>
<keyword evidence="5" id="KW-1185">Reference proteome</keyword>
<keyword evidence="1" id="KW-0812">Transmembrane</keyword>
<dbReference type="Pfam" id="PF08239">
    <property type="entry name" value="SH3_3"/>
    <property type="match status" value="1"/>
</dbReference>
<accession>A0A1G9RT17</accession>
<feature type="transmembrane region" description="Helical" evidence="1">
    <location>
        <begin position="125"/>
        <end position="148"/>
    </location>
</feature>
<dbReference type="Gene3D" id="1.25.40.10">
    <property type="entry name" value="Tetratricopeptide repeat domain"/>
    <property type="match status" value="1"/>
</dbReference>
<feature type="signal peptide" evidence="2">
    <location>
        <begin position="1"/>
        <end position="23"/>
    </location>
</feature>
<sequence length="241" mass="28333">MASLKKVTFFFFFLSIFVQSADAQNVRLAEADSLFRSHSFWKATTAYEDVLAKTPRIAPTVYLKLAFLHEQRKDWLKEQYYLNLYYEQVPDERVLQRMNEIARTQSWKGYELDDFNLLVLLFKQYSGYLIGVLLVLGTYVFIVLLSKLVKKQYIPFRHKAIFFFYWLGVALLVNLPGRYRQVIIRNPDTILRQDPSGGALPTEVVTEGHRLKVLGKSDIWYQVLWDNRLAYVKAADVWVVR</sequence>
<dbReference type="Proteomes" id="UP000198901">
    <property type="component" value="Unassembled WGS sequence"/>
</dbReference>
<dbReference type="OrthoDB" id="977366at2"/>
<organism evidence="4 5">
    <name type="scientific">Siphonobacter aquaeclarae</name>
    <dbReference type="NCBI Taxonomy" id="563176"/>
    <lineage>
        <taxon>Bacteria</taxon>
        <taxon>Pseudomonadati</taxon>
        <taxon>Bacteroidota</taxon>
        <taxon>Cytophagia</taxon>
        <taxon>Cytophagales</taxon>
        <taxon>Cytophagaceae</taxon>
        <taxon>Siphonobacter</taxon>
    </lineage>
</organism>
<evidence type="ECO:0000256" key="1">
    <source>
        <dbReference type="SAM" id="Phobius"/>
    </source>
</evidence>
<reference evidence="4 5" key="1">
    <citation type="submission" date="2016-10" db="EMBL/GenBank/DDBJ databases">
        <authorList>
            <person name="de Groot N.N."/>
        </authorList>
    </citation>
    <scope>NUCLEOTIDE SEQUENCE [LARGE SCALE GENOMIC DNA]</scope>
    <source>
        <strain evidence="4 5">DSM 21668</strain>
    </source>
</reference>
<feature type="transmembrane region" description="Helical" evidence="1">
    <location>
        <begin position="160"/>
        <end position="177"/>
    </location>
</feature>
<evidence type="ECO:0000313" key="5">
    <source>
        <dbReference type="Proteomes" id="UP000198901"/>
    </source>
</evidence>
<feature type="domain" description="SH3b" evidence="3">
    <location>
        <begin position="190"/>
        <end position="236"/>
    </location>
</feature>
<dbReference type="InterPro" id="IPR011990">
    <property type="entry name" value="TPR-like_helical_dom_sf"/>
</dbReference>
<name>A0A1G9RT17_9BACT</name>
<evidence type="ECO:0000313" key="4">
    <source>
        <dbReference type="EMBL" id="SDM26459.1"/>
    </source>
</evidence>
<dbReference type="RefSeq" id="WP_093203866.1">
    <property type="nucleotide sequence ID" value="NZ_FNGS01000005.1"/>
</dbReference>
<evidence type="ECO:0000256" key="2">
    <source>
        <dbReference type="SAM" id="SignalP"/>
    </source>
</evidence>
<dbReference type="EMBL" id="FNGS01000005">
    <property type="protein sequence ID" value="SDM26459.1"/>
    <property type="molecule type" value="Genomic_DNA"/>
</dbReference>
<dbReference type="InterPro" id="IPR003646">
    <property type="entry name" value="SH3-like_bac-type"/>
</dbReference>
<dbReference type="Gene3D" id="2.30.30.40">
    <property type="entry name" value="SH3 Domains"/>
    <property type="match status" value="1"/>
</dbReference>
<protein>
    <recommendedName>
        <fullName evidence="3">SH3b domain-containing protein</fullName>
    </recommendedName>
</protein>
<feature type="chain" id="PRO_5011597976" description="SH3b domain-containing protein" evidence="2">
    <location>
        <begin position="24"/>
        <end position="241"/>
    </location>
</feature>
<proteinExistence type="predicted"/>
<gene>
    <name evidence="4" type="ORF">SAMN04488090_3030</name>
</gene>
<dbReference type="STRING" id="563176.SAMN04488090_3030"/>
<keyword evidence="2" id="KW-0732">Signal</keyword>